<dbReference type="SUPFAM" id="SSF50630">
    <property type="entry name" value="Acid proteases"/>
    <property type="match status" value="1"/>
</dbReference>
<accession>A0A6G0SSQ5</accession>
<dbReference type="InterPro" id="IPR001995">
    <property type="entry name" value="Peptidase_A2_cat"/>
</dbReference>
<sequence length="245" mass="27462">MGQVKYCKFCKKSNHETNECRKLKKLTEGEPSGNSGESSRSDNRTVGDIKIMYASTDFVENEHKFLIDSGADMNIIKLSALKNHVIVNETEKRNIKGISATTIRTVGTVTIEIFIKDKTFQVKFDIVCDDFLIPETGIIGIAFLKANKAIIDMDKDLLIIPESFAHNKVEPIIIPARSNCVLRIEADELISSDLVAIKKQEINEDVIIANSLSPVKNNKIISNIINISEQPFIIDELTTSHLKWE</sequence>
<dbReference type="EMBL" id="VYZN01002959">
    <property type="protein sequence ID" value="KAE9521406.1"/>
    <property type="molecule type" value="Genomic_DNA"/>
</dbReference>
<dbReference type="Gene3D" id="2.40.70.10">
    <property type="entry name" value="Acid Proteases"/>
    <property type="match status" value="1"/>
</dbReference>
<protein>
    <recommendedName>
        <fullName evidence="2">Peptidase A2 domain-containing protein</fullName>
    </recommendedName>
</protein>
<comment type="caution">
    <text evidence="3">The sequence shown here is derived from an EMBL/GenBank/DDBJ whole genome shotgun (WGS) entry which is preliminary data.</text>
</comment>
<dbReference type="AlphaFoldDB" id="A0A6G0SSQ5"/>
<gene>
    <name evidence="3" type="ORF">AGLY_018228</name>
</gene>
<dbReference type="CDD" id="cd00303">
    <property type="entry name" value="retropepsin_like"/>
    <property type="match status" value="1"/>
</dbReference>
<name>A0A6G0SSQ5_APHGL</name>
<reference evidence="3 4" key="1">
    <citation type="submission" date="2019-08" db="EMBL/GenBank/DDBJ databases">
        <title>The genome of the soybean aphid Biotype 1, its phylome, world population structure and adaptation to the North American continent.</title>
        <authorList>
            <person name="Giordano R."/>
            <person name="Donthu R.K."/>
            <person name="Hernandez A.G."/>
            <person name="Wright C.L."/>
            <person name="Zimin A.V."/>
        </authorList>
    </citation>
    <scope>NUCLEOTIDE SEQUENCE [LARGE SCALE GENOMIC DNA]</scope>
    <source>
        <tissue evidence="3">Whole aphids</tissue>
    </source>
</reference>
<evidence type="ECO:0000313" key="4">
    <source>
        <dbReference type="Proteomes" id="UP000475862"/>
    </source>
</evidence>
<dbReference type="GO" id="GO:0004190">
    <property type="term" value="F:aspartic-type endopeptidase activity"/>
    <property type="evidence" value="ECO:0007669"/>
    <property type="project" value="InterPro"/>
</dbReference>
<feature type="domain" description="Peptidase A2" evidence="2">
    <location>
        <begin position="63"/>
        <end position="99"/>
    </location>
</feature>
<evidence type="ECO:0000313" key="3">
    <source>
        <dbReference type="EMBL" id="KAE9521406.1"/>
    </source>
</evidence>
<organism evidence="3 4">
    <name type="scientific">Aphis glycines</name>
    <name type="common">Soybean aphid</name>
    <dbReference type="NCBI Taxonomy" id="307491"/>
    <lineage>
        <taxon>Eukaryota</taxon>
        <taxon>Metazoa</taxon>
        <taxon>Ecdysozoa</taxon>
        <taxon>Arthropoda</taxon>
        <taxon>Hexapoda</taxon>
        <taxon>Insecta</taxon>
        <taxon>Pterygota</taxon>
        <taxon>Neoptera</taxon>
        <taxon>Paraneoptera</taxon>
        <taxon>Hemiptera</taxon>
        <taxon>Sternorrhyncha</taxon>
        <taxon>Aphidomorpha</taxon>
        <taxon>Aphidoidea</taxon>
        <taxon>Aphididae</taxon>
        <taxon>Aphidini</taxon>
        <taxon>Aphis</taxon>
        <taxon>Aphis</taxon>
    </lineage>
</organism>
<dbReference type="OrthoDB" id="10060349at2759"/>
<evidence type="ECO:0000256" key="1">
    <source>
        <dbReference type="ARBA" id="ARBA00022801"/>
    </source>
</evidence>
<dbReference type="PROSITE" id="PS50175">
    <property type="entry name" value="ASP_PROT_RETROV"/>
    <property type="match status" value="1"/>
</dbReference>
<dbReference type="Proteomes" id="UP000475862">
    <property type="component" value="Unassembled WGS sequence"/>
</dbReference>
<dbReference type="InterPro" id="IPR018061">
    <property type="entry name" value="Retropepsins"/>
</dbReference>
<evidence type="ECO:0000259" key="2">
    <source>
        <dbReference type="PROSITE" id="PS50175"/>
    </source>
</evidence>
<dbReference type="GO" id="GO:0006508">
    <property type="term" value="P:proteolysis"/>
    <property type="evidence" value="ECO:0007669"/>
    <property type="project" value="InterPro"/>
</dbReference>
<feature type="non-terminal residue" evidence="3">
    <location>
        <position position="245"/>
    </location>
</feature>
<keyword evidence="4" id="KW-1185">Reference proteome</keyword>
<dbReference type="Pfam" id="PF00077">
    <property type="entry name" value="RVP"/>
    <property type="match status" value="1"/>
</dbReference>
<dbReference type="InterPro" id="IPR021109">
    <property type="entry name" value="Peptidase_aspartic_dom_sf"/>
</dbReference>
<keyword evidence="1" id="KW-0378">Hydrolase</keyword>
<proteinExistence type="predicted"/>